<comment type="caution">
    <text evidence="3">The sequence shown here is derived from an EMBL/GenBank/DDBJ whole genome shotgun (WGS) entry which is preliminary data.</text>
</comment>
<feature type="region of interest" description="Disordered" evidence="2">
    <location>
        <begin position="320"/>
        <end position="366"/>
    </location>
</feature>
<proteinExistence type="inferred from homology"/>
<dbReference type="Pfam" id="PF05291">
    <property type="entry name" value="Bystin"/>
    <property type="match status" value="2"/>
</dbReference>
<organism evidence="3 4">
    <name type="scientific">Quercus suber</name>
    <name type="common">Cork oak</name>
    <dbReference type="NCBI Taxonomy" id="58331"/>
    <lineage>
        <taxon>Eukaryota</taxon>
        <taxon>Viridiplantae</taxon>
        <taxon>Streptophyta</taxon>
        <taxon>Embryophyta</taxon>
        <taxon>Tracheophyta</taxon>
        <taxon>Spermatophyta</taxon>
        <taxon>Magnoliopsida</taxon>
        <taxon>eudicotyledons</taxon>
        <taxon>Gunneridae</taxon>
        <taxon>Pentapetalae</taxon>
        <taxon>rosids</taxon>
        <taxon>fabids</taxon>
        <taxon>Fagales</taxon>
        <taxon>Fagaceae</taxon>
        <taxon>Quercus</taxon>
    </lineage>
</organism>
<dbReference type="PANTHER" id="PTHR12821:SF0">
    <property type="entry name" value="BYSTIN"/>
    <property type="match status" value="1"/>
</dbReference>
<keyword evidence="4" id="KW-1185">Reference proteome</keyword>
<dbReference type="PANTHER" id="PTHR12821">
    <property type="entry name" value="BYSTIN"/>
    <property type="match status" value="1"/>
</dbReference>
<feature type="compositionally biased region" description="Basic residues" evidence="2">
    <location>
        <begin position="340"/>
        <end position="352"/>
    </location>
</feature>
<accession>A0AAW0KSB1</accession>
<feature type="region of interest" description="Disordered" evidence="2">
    <location>
        <begin position="1"/>
        <end position="52"/>
    </location>
</feature>
<dbReference type="GO" id="GO:0030688">
    <property type="term" value="C:preribosome, small subunit precursor"/>
    <property type="evidence" value="ECO:0007669"/>
    <property type="project" value="TreeGrafter"/>
</dbReference>
<evidence type="ECO:0000256" key="1">
    <source>
        <dbReference type="ARBA" id="ARBA00007114"/>
    </source>
</evidence>
<dbReference type="GO" id="GO:0030515">
    <property type="term" value="F:snoRNA binding"/>
    <property type="evidence" value="ECO:0007669"/>
    <property type="project" value="TreeGrafter"/>
</dbReference>
<dbReference type="EMBL" id="PKMF04000238">
    <property type="protein sequence ID" value="KAK7841587.1"/>
    <property type="molecule type" value="Genomic_DNA"/>
</dbReference>
<reference evidence="3 4" key="1">
    <citation type="journal article" date="2018" name="Sci. Data">
        <title>The draft genome sequence of cork oak.</title>
        <authorList>
            <person name="Ramos A.M."/>
            <person name="Usie A."/>
            <person name="Barbosa P."/>
            <person name="Barros P.M."/>
            <person name="Capote T."/>
            <person name="Chaves I."/>
            <person name="Simoes F."/>
            <person name="Abreu I."/>
            <person name="Carrasquinho I."/>
            <person name="Faro C."/>
            <person name="Guimaraes J.B."/>
            <person name="Mendonca D."/>
            <person name="Nobrega F."/>
            <person name="Rodrigues L."/>
            <person name="Saibo N.J.M."/>
            <person name="Varela M.C."/>
            <person name="Egas C."/>
            <person name="Matos J."/>
            <person name="Miguel C.M."/>
            <person name="Oliveira M.M."/>
            <person name="Ricardo C.P."/>
            <person name="Goncalves S."/>
        </authorList>
    </citation>
    <scope>NUCLEOTIDE SEQUENCE [LARGE SCALE GENOMIC DNA]</scope>
    <source>
        <strain evidence="4">cv. HL8</strain>
    </source>
</reference>
<dbReference type="InterPro" id="IPR007955">
    <property type="entry name" value="Bystin"/>
</dbReference>
<gene>
    <name evidence="3" type="primary">BYSL</name>
    <name evidence="3" type="ORF">CFP56_015182</name>
</gene>
<protein>
    <submittedName>
        <fullName evidence="3">Bystin</fullName>
    </submittedName>
</protein>
<name>A0AAW0KSB1_QUESU</name>
<dbReference type="Proteomes" id="UP000237347">
    <property type="component" value="Unassembled WGS sequence"/>
</dbReference>
<dbReference type="GO" id="GO:0005737">
    <property type="term" value="C:cytoplasm"/>
    <property type="evidence" value="ECO:0007669"/>
    <property type="project" value="TreeGrafter"/>
</dbReference>
<evidence type="ECO:0000256" key="2">
    <source>
        <dbReference type="SAM" id="MobiDB-lite"/>
    </source>
</evidence>
<dbReference type="GO" id="GO:0006364">
    <property type="term" value="P:rRNA processing"/>
    <property type="evidence" value="ECO:0007669"/>
    <property type="project" value="TreeGrafter"/>
</dbReference>
<comment type="similarity">
    <text evidence="1">Belongs to the bystin family.</text>
</comment>
<sequence>MGKNNNKRERHLNPQPFLSDNDCHAKRSKFKVPKPKSRHQSEKAEEEENEELISSTMSSKILKQALVQQKEIQDEANLQNPNSALLFAQEYVTPKGAAAADDAQTDDDDIDGFDGFSETQSRFGADDEEIDEEDERVLEAFLAKDAAPQRTLADIIVEKLKQQDPITASETRPLPKLDSSIIDLYKGVGKLLSTYTAGKFPKAFKHIPAMKLWEDVLYLTEPDKWSPNAMYQATRIFASNLGVKKAERFYRLVLLPRVRDDIRKNKRLHFALYQSLKKSLYKPAAFFKGVLFPLCEVYDLQRNTPPFKEAYQWRMGKNNNKRERHLNPQPFLSDNDCHAKRSKFKVPKPKSRHQSEKAEEEENEELISSTMSSKILKQALVQQKEIQDEANLQNPNSALLFAQEYVTPKGAAAADDAQTDDDDIDGFDGFSETQSRFGADDEEIDEEDERVLEAFLAKDAAPQRTLADIIVEKLKQQDPITASETRPLPKLDSSIIDLYKGVGKLLSTYTAGKFPKAFKHIPAMKLWEDVLYLTEPDKWSPNAMYQATRIFASNLGVKKAERFYRLVLLPRVGDDIRKNKRLHFALYQSLKKSLYKPAAFFKGVLFPLCESGTCNLREAVIIGSILQKVSIPPLHSSFFIKLLLEKKYALPYRVLDATVAHFMRFLEDSRMMPVIWHQYLLAFVQRYKNELRKEDKDNLRNLLEKQRHKLVSILA</sequence>
<evidence type="ECO:0000313" key="3">
    <source>
        <dbReference type="EMBL" id="KAK7841587.1"/>
    </source>
</evidence>
<dbReference type="GO" id="GO:0005730">
    <property type="term" value="C:nucleolus"/>
    <property type="evidence" value="ECO:0007669"/>
    <property type="project" value="TreeGrafter"/>
</dbReference>
<evidence type="ECO:0000313" key="4">
    <source>
        <dbReference type="Proteomes" id="UP000237347"/>
    </source>
</evidence>
<feature type="compositionally biased region" description="Basic residues" evidence="2">
    <location>
        <begin position="26"/>
        <end position="38"/>
    </location>
</feature>
<dbReference type="AlphaFoldDB" id="A0AAW0KSB1"/>